<protein>
    <recommendedName>
        <fullName evidence="6">Secreted protein</fullName>
    </recommendedName>
</protein>
<dbReference type="OrthoDB" id="4334613at2"/>
<evidence type="ECO:0008006" key="6">
    <source>
        <dbReference type="Google" id="ProtNLM"/>
    </source>
</evidence>
<reference evidence="2 4" key="2">
    <citation type="submission" date="2018-12" db="EMBL/GenBank/DDBJ databases">
        <title>Streptomyces griseoviridis F1-27 complete genome.</title>
        <authorList>
            <person name="Mariita R.M."/>
            <person name="Sello J.K."/>
        </authorList>
    </citation>
    <scope>NUCLEOTIDE SEQUENCE [LARGE SCALE GENOMIC DNA]</scope>
    <source>
        <strain evidence="2 4">F1-27</strain>
    </source>
</reference>
<feature type="chain" id="PRO_5044600722" description="Secreted protein" evidence="1">
    <location>
        <begin position="29"/>
        <end position="186"/>
    </location>
</feature>
<dbReference type="Proteomes" id="UP000501753">
    <property type="component" value="Chromosome"/>
</dbReference>
<dbReference type="AlphaFoldDB" id="A0A3S9Z6A6"/>
<evidence type="ECO:0000313" key="5">
    <source>
        <dbReference type="Proteomes" id="UP000501753"/>
    </source>
</evidence>
<reference evidence="3 5" key="1">
    <citation type="submission" date="2018-04" db="EMBL/GenBank/DDBJ databases">
        <title>Complete genome sequences of Streptomyces griseoviridis K61 and characterization of antagonistic properties of biological control agents.</title>
        <authorList>
            <person name="Mariita R.M."/>
            <person name="Sello J.K."/>
        </authorList>
    </citation>
    <scope>NUCLEOTIDE SEQUENCE [LARGE SCALE GENOMIC DNA]</scope>
    <source>
        <strain evidence="3 5">K61</strain>
    </source>
</reference>
<accession>A0A3S9Z6A6</accession>
<gene>
    <name evidence="3" type="ORF">DDJ31_36850</name>
    <name evidence="2" type="ORF">ELQ87_02510</name>
</gene>
<keyword evidence="5" id="KW-1185">Reference proteome</keyword>
<dbReference type="EMBL" id="CP029078">
    <property type="protein sequence ID" value="QCN89854.1"/>
    <property type="molecule type" value="Genomic_DNA"/>
</dbReference>
<evidence type="ECO:0000256" key="1">
    <source>
        <dbReference type="SAM" id="SignalP"/>
    </source>
</evidence>
<evidence type="ECO:0000313" key="4">
    <source>
        <dbReference type="Proteomes" id="UP000271291"/>
    </source>
</evidence>
<evidence type="ECO:0000313" key="3">
    <source>
        <dbReference type="EMBL" id="QCN89854.1"/>
    </source>
</evidence>
<organism evidence="2 4">
    <name type="scientific">Streptomyces griseoviridis</name>
    <dbReference type="NCBI Taxonomy" id="45398"/>
    <lineage>
        <taxon>Bacteria</taxon>
        <taxon>Bacillati</taxon>
        <taxon>Actinomycetota</taxon>
        <taxon>Actinomycetes</taxon>
        <taxon>Kitasatosporales</taxon>
        <taxon>Streptomycetaceae</taxon>
        <taxon>Streptomyces</taxon>
    </lineage>
</organism>
<proteinExistence type="predicted"/>
<dbReference type="RefSeq" id="WP_127176205.1">
    <property type="nucleotide sequence ID" value="NZ_CP029078.1"/>
</dbReference>
<name>A0A3S9Z6A6_STRGD</name>
<dbReference type="KEGG" id="sgd:ELQ87_02510"/>
<dbReference type="EMBL" id="CP034687">
    <property type="protein sequence ID" value="AZS83291.1"/>
    <property type="molecule type" value="Genomic_DNA"/>
</dbReference>
<keyword evidence="1" id="KW-0732">Signal</keyword>
<evidence type="ECO:0000313" key="2">
    <source>
        <dbReference type="EMBL" id="AZS83291.1"/>
    </source>
</evidence>
<feature type="signal peptide" evidence="1">
    <location>
        <begin position="1"/>
        <end position="28"/>
    </location>
</feature>
<sequence length="186" mass="18395">MNTKNRLIWTAAGLVLGGVAASAATVHAAAPDITVVKSAISAPGGEAVAKCPSGSKVIGGGYQGNGAFANGGTVYDMVEANTPTSDGQRWGAKFHSGRVVAYAICKPGAPIMVVKSATSAPGGEAVAKCPSGSKVIGGGYQGNGAFANGGTAYDMVEANTPTSDGQRWGAKFHSGRVVAYAICSTA</sequence>
<dbReference type="Proteomes" id="UP000271291">
    <property type="component" value="Chromosome"/>
</dbReference>